<proteinExistence type="inferred from homology"/>
<dbReference type="AlphaFoldDB" id="A0A7Z0ESW3"/>
<feature type="domain" description="YCII-related" evidence="3">
    <location>
        <begin position="30"/>
        <end position="133"/>
    </location>
</feature>
<feature type="region of interest" description="Disordered" evidence="2">
    <location>
        <begin position="1"/>
        <end position="23"/>
    </location>
</feature>
<dbReference type="EMBL" id="JACCFS010000001">
    <property type="protein sequence ID" value="NYJ37688.1"/>
    <property type="molecule type" value="Genomic_DNA"/>
</dbReference>
<evidence type="ECO:0000259" key="3">
    <source>
        <dbReference type="Pfam" id="PF03795"/>
    </source>
</evidence>
<name>A0A7Z0ESW3_9ACTN</name>
<protein>
    <recommendedName>
        <fullName evidence="3">YCII-related domain-containing protein</fullName>
    </recommendedName>
</protein>
<evidence type="ECO:0000313" key="4">
    <source>
        <dbReference type="EMBL" id="NYJ37688.1"/>
    </source>
</evidence>
<dbReference type="PANTHER" id="PTHR35174">
    <property type="entry name" value="BLL7171 PROTEIN-RELATED"/>
    <property type="match status" value="1"/>
</dbReference>
<dbReference type="SUPFAM" id="SSF54909">
    <property type="entry name" value="Dimeric alpha+beta barrel"/>
    <property type="match status" value="1"/>
</dbReference>
<dbReference type="Pfam" id="PF03795">
    <property type="entry name" value="YCII"/>
    <property type="match status" value="1"/>
</dbReference>
<gene>
    <name evidence="4" type="ORF">HNR10_005569</name>
</gene>
<reference evidence="4 5" key="1">
    <citation type="submission" date="2020-07" db="EMBL/GenBank/DDBJ databases">
        <title>Sequencing the genomes of 1000 actinobacteria strains.</title>
        <authorList>
            <person name="Klenk H.-P."/>
        </authorList>
    </citation>
    <scope>NUCLEOTIDE SEQUENCE [LARGE SCALE GENOMIC DNA]</scope>
    <source>
        <strain evidence="4 5">DSM 44442</strain>
    </source>
</reference>
<feature type="compositionally biased region" description="Basic and acidic residues" evidence="2">
    <location>
        <begin position="10"/>
        <end position="23"/>
    </location>
</feature>
<dbReference type="Gene3D" id="3.30.70.1060">
    <property type="entry name" value="Dimeric alpha+beta barrel"/>
    <property type="match status" value="1"/>
</dbReference>
<dbReference type="PANTHER" id="PTHR35174:SF3">
    <property type="entry name" value="BLL7171 PROTEIN"/>
    <property type="match status" value="1"/>
</dbReference>
<dbReference type="InterPro" id="IPR011008">
    <property type="entry name" value="Dimeric_a/b-barrel"/>
</dbReference>
<accession>A0A7Z0ESW3</accession>
<keyword evidence="5" id="KW-1185">Reference proteome</keyword>
<evidence type="ECO:0000313" key="5">
    <source>
        <dbReference type="Proteomes" id="UP000572051"/>
    </source>
</evidence>
<organism evidence="4 5">
    <name type="scientific">Nocardiopsis aegyptia</name>
    <dbReference type="NCBI Taxonomy" id="220378"/>
    <lineage>
        <taxon>Bacteria</taxon>
        <taxon>Bacillati</taxon>
        <taxon>Actinomycetota</taxon>
        <taxon>Actinomycetes</taxon>
        <taxon>Streptosporangiales</taxon>
        <taxon>Nocardiopsidaceae</taxon>
        <taxon>Nocardiopsis</taxon>
    </lineage>
</organism>
<evidence type="ECO:0000256" key="1">
    <source>
        <dbReference type="ARBA" id="ARBA00007689"/>
    </source>
</evidence>
<evidence type="ECO:0000256" key="2">
    <source>
        <dbReference type="SAM" id="MobiDB-lite"/>
    </source>
</evidence>
<comment type="similarity">
    <text evidence="1">Belongs to the YciI family.</text>
</comment>
<dbReference type="Proteomes" id="UP000572051">
    <property type="component" value="Unassembled WGS sequence"/>
</dbReference>
<comment type="caution">
    <text evidence="4">The sequence shown here is derived from an EMBL/GenBank/DDBJ whole genome shotgun (WGS) entry which is preliminary data.</text>
</comment>
<sequence length="162" mass="18010">MSRTRGRLRPPGEHGHEGPYRTEENTMAKYLLLKHYRGAPEAVNDVPMDQWRPEEVTAHVQYMNDFAARLVGTGEFVDSQALSPEGTFVRYDGEGRPPVTDGPFAETKDLIAGWMVIDVESHERALELAGELSAAPGAHGKPIHEWLEVRPFLAHQGVTHCG</sequence>
<dbReference type="InterPro" id="IPR005545">
    <property type="entry name" value="YCII"/>
</dbReference>